<dbReference type="CDD" id="cd04586">
    <property type="entry name" value="CBS_pair_BON_assoc"/>
    <property type="match status" value="1"/>
</dbReference>
<evidence type="ECO:0000259" key="3">
    <source>
        <dbReference type="PROSITE" id="PS51371"/>
    </source>
</evidence>
<proteinExistence type="predicted"/>
<dbReference type="PANTHER" id="PTHR43080:SF2">
    <property type="entry name" value="CBS DOMAIN-CONTAINING PROTEIN"/>
    <property type="match status" value="1"/>
</dbReference>
<keyword evidence="5" id="KW-1185">Reference proteome</keyword>
<dbReference type="Pfam" id="PF00571">
    <property type="entry name" value="CBS"/>
    <property type="match status" value="2"/>
</dbReference>
<dbReference type="EMBL" id="JAPCID010000015">
    <property type="protein sequence ID" value="MDA0138353.1"/>
    <property type="molecule type" value="Genomic_DNA"/>
</dbReference>
<evidence type="ECO:0000256" key="1">
    <source>
        <dbReference type="ARBA" id="ARBA00023122"/>
    </source>
</evidence>
<dbReference type="InterPro" id="IPR000644">
    <property type="entry name" value="CBS_dom"/>
</dbReference>
<dbReference type="PANTHER" id="PTHR43080">
    <property type="entry name" value="CBS DOMAIN-CONTAINING PROTEIN CBSX3, MITOCHONDRIAL"/>
    <property type="match status" value="1"/>
</dbReference>
<sequence length="153" mass="16847">MALTVRDIMETNVPSVYPDDPIEQVVHTLRDHELPGVPVVNEGGRCVGIITESDLVMVGETEDLHLPHYIELFGGIVFLESTKKFEERLRKAIGAKAADVMTEDPITIEPDATVAEAGRVIARHKHNRLPVVEHGRLIGVVTRIDVLDALTAE</sequence>
<name>A0ABT4RIH4_9ACTN</name>
<dbReference type="Gene3D" id="3.10.580.10">
    <property type="entry name" value="CBS-domain"/>
    <property type="match status" value="1"/>
</dbReference>
<dbReference type="InterPro" id="IPR046342">
    <property type="entry name" value="CBS_dom_sf"/>
</dbReference>
<dbReference type="RefSeq" id="WP_202957893.1">
    <property type="nucleotide sequence ID" value="NZ_JAPCID010000015.1"/>
</dbReference>
<dbReference type="SMART" id="SM00116">
    <property type="entry name" value="CBS"/>
    <property type="match status" value="2"/>
</dbReference>
<dbReference type="PROSITE" id="PS51371">
    <property type="entry name" value="CBS"/>
    <property type="match status" value="2"/>
</dbReference>
<reference evidence="4" key="1">
    <citation type="submission" date="2022-10" db="EMBL/GenBank/DDBJ databases">
        <title>The WGS of Solirubrobacter sp. CPCC 204708.</title>
        <authorList>
            <person name="Jiang Z."/>
        </authorList>
    </citation>
    <scope>NUCLEOTIDE SEQUENCE</scope>
    <source>
        <strain evidence="4">CPCC 204708</strain>
    </source>
</reference>
<protein>
    <submittedName>
        <fullName evidence="4">CBS domain-containing protein</fullName>
    </submittedName>
</protein>
<dbReference type="Proteomes" id="UP001147700">
    <property type="component" value="Unassembled WGS sequence"/>
</dbReference>
<evidence type="ECO:0000256" key="2">
    <source>
        <dbReference type="PROSITE-ProRule" id="PRU00703"/>
    </source>
</evidence>
<evidence type="ECO:0000313" key="4">
    <source>
        <dbReference type="EMBL" id="MDA0138353.1"/>
    </source>
</evidence>
<evidence type="ECO:0000313" key="5">
    <source>
        <dbReference type="Proteomes" id="UP001147700"/>
    </source>
</evidence>
<feature type="domain" description="CBS" evidence="3">
    <location>
        <begin position="101"/>
        <end position="153"/>
    </location>
</feature>
<gene>
    <name evidence="4" type="ORF">OJ962_12685</name>
</gene>
<dbReference type="InterPro" id="IPR051257">
    <property type="entry name" value="Diverse_CBS-Domain"/>
</dbReference>
<keyword evidence="1 2" id="KW-0129">CBS domain</keyword>
<comment type="caution">
    <text evidence="4">The sequence shown here is derived from an EMBL/GenBank/DDBJ whole genome shotgun (WGS) entry which is preliminary data.</text>
</comment>
<accession>A0ABT4RIH4</accession>
<feature type="domain" description="CBS" evidence="3">
    <location>
        <begin position="9"/>
        <end position="66"/>
    </location>
</feature>
<dbReference type="SUPFAM" id="SSF54631">
    <property type="entry name" value="CBS-domain pair"/>
    <property type="match status" value="1"/>
</dbReference>
<organism evidence="4 5">
    <name type="scientific">Solirubrobacter deserti</name>
    <dbReference type="NCBI Taxonomy" id="2282478"/>
    <lineage>
        <taxon>Bacteria</taxon>
        <taxon>Bacillati</taxon>
        <taxon>Actinomycetota</taxon>
        <taxon>Thermoleophilia</taxon>
        <taxon>Solirubrobacterales</taxon>
        <taxon>Solirubrobacteraceae</taxon>
        <taxon>Solirubrobacter</taxon>
    </lineage>
</organism>